<feature type="transmembrane region" description="Helical" evidence="1">
    <location>
        <begin position="231"/>
        <end position="250"/>
    </location>
</feature>
<dbReference type="EMBL" id="KQ947442">
    <property type="protein sequence ID" value="KUJ07024.1"/>
    <property type="molecule type" value="Genomic_DNA"/>
</dbReference>
<gene>
    <name evidence="3" type="ORF">LY89DRAFT_743351</name>
</gene>
<dbReference type="AlphaFoldDB" id="A0A132B561"/>
<keyword evidence="1" id="KW-0812">Transmembrane</keyword>
<evidence type="ECO:0000313" key="4">
    <source>
        <dbReference type="Proteomes" id="UP000070700"/>
    </source>
</evidence>
<reference evidence="3 4" key="1">
    <citation type="submission" date="2015-10" db="EMBL/GenBank/DDBJ databases">
        <title>Full genome of DAOMC 229536 Phialocephala scopiformis, a fungal endophyte of spruce producing the potent anti-insectan compound rugulosin.</title>
        <authorList>
            <consortium name="DOE Joint Genome Institute"/>
            <person name="Walker A.K."/>
            <person name="Frasz S.L."/>
            <person name="Seifert K.A."/>
            <person name="Miller J.D."/>
            <person name="Mondo S.J."/>
            <person name="Labutti K."/>
            <person name="Lipzen A."/>
            <person name="Dockter R."/>
            <person name="Kennedy M."/>
            <person name="Grigoriev I.V."/>
            <person name="Spatafora J.W."/>
        </authorList>
    </citation>
    <scope>NUCLEOTIDE SEQUENCE [LARGE SCALE GENOMIC DNA]</scope>
    <source>
        <strain evidence="3 4">CBS 120377</strain>
    </source>
</reference>
<sequence length="251" mass="25599">MLFSRLPLSLLTLIFAFAFNANADDTNNKKDGDDTSGVEYVDIFAVDYPIVAYVVDSGRHDTAATTYHIACSSDADSASCPFAQPYTLIQGPSTLSFEFTAPTATFTQSFTLGCNLDSTTSMACSATGLAEADSPVTTSQTFSFTGAAAQAFFKEVQVVAKTEDLLTYTPGASSSSAKATITGSSEGGVFFEGKQEAATTSATVVGGIVVAEAASASATTTKSSGGIQVRGLGGVVYAGLVVLGVLGLGLL</sequence>
<name>A0A132B561_MOLSC</name>
<feature type="signal peptide" evidence="2">
    <location>
        <begin position="1"/>
        <end position="23"/>
    </location>
</feature>
<dbReference type="Proteomes" id="UP000070700">
    <property type="component" value="Unassembled WGS sequence"/>
</dbReference>
<dbReference type="PANTHER" id="PTHR40640:SF1">
    <property type="entry name" value="ANCHORED GLYCOPROTEIN, PUTATIVE (AFU_ORTHOLOGUE AFUA_8G04860)-RELATED"/>
    <property type="match status" value="1"/>
</dbReference>
<evidence type="ECO:0000256" key="1">
    <source>
        <dbReference type="SAM" id="Phobius"/>
    </source>
</evidence>
<dbReference type="RefSeq" id="XP_018061379.1">
    <property type="nucleotide sequence ID" value="XM_018220942.1"/>
</dbReference>
<keyword evidence="2" id="KW-0732">Signal</keyword>
<keyword evidence="4" id="KW-1185">Reference proteome</keyword>
<dbReference type="PANTHER" id="PTHR40640">
    <property type="entry name" value="ANCHORED GLYCOPROTEIN, PUTATIVE (AFU_ORTHOLOGUE AFUA_8G04860)-RELATED"/>
    <property type="match status" value="1"/>
</dbReference>
<feature type="chain" id="PRO_5007287848" evidence="2">
    <location>
        <begin position="24"/>
        <end position="251"/>
    </location>
</feature>
<proteinExistence type="predicted"/>
<dbReference type="InParanoid" id="A0A132B561"/>
<keyword evidence="1" id="KW-0472">Membrane</keyword>
<evidence type="ECO:0000313" key="3">
    <source>
        <dbReference type="EMBL" id="KUJ07024.1"/>
    </source>
</evidence>
<dbReference type="KEGG" id="psco:LY89DRAFT_743351"/>
<protein>
    <submittedName>
        <fullName evidence="3">Uncharacterized protein</fullName>
    </submittedName>
</protein>
<keyword evidence="1" id="KW-1133">Transmembrane helix</keyword>
<accession>A0A132B561</accession>
<organism evidence="3 4">
    <name type="scientific">Mollisia scopiformis</name>
    <name type="common">Conifer needle endophyte fungus</name>
    <name type="synonym">Phialocephala scopiformis</name>
    <dbReference type="NCBI Taxonomy" id="149040"/>
    <lineage>
        <taxon>Eukaryota</taxon>
        <taxon>Fungi</taxon>
        <taxon>Dikarya</taxon>
        <taxon>Ascomycota</taxon>
        <taxon>Pezizomycotina</taxon>
        <taxon>Leotiomycetes</taxon>
        <taxon>Helotiales</taxon>
        <taxon>Mollisiaceae</taxon>
        <taxon>Mollisia</taxon>
    </lineage>
</organism>
<dbReference type="OrthoDB" id="4991875at2759"/>
<evidence type="ECO:0000256" key="2">
    <source>
        <dbReference type="SAM" id="SignalP"/>
    </source>
</evidence>
<dbReference type="GeneID" id="28830668"/>